<reference evidence="2 3" key="1">
    <citation type="submission" date="2016-07" db="EMBL/GenBank/DDBJ databases">
        <title>Pervasive Adenine N6-methylation of Active Genes in Fungi.</title>
        <authorList>
            <consortium name="DOE Joint Genome Institute"/>
            <person name="Mondo S.J."/>
            <person name="Dannebaum R.O."/>
            <person name="Kuo R.C."/>
            <person name="Labutti K."/>
            <person name="Haridas S."/>
            <person name="Kuo A."/>
            <person name="Salamov A."/>
            <person name="Ahrendt S.R."/>
            <person name="Lipzen A."/>
            <person name="Sullivan W."/>
            <person name="Andreopoulos W.B."/>
            <person name="Clum A."/>
            <person name="Lindquist E."/>
            <person name="Daum C."/>
            <person name="Ramamoorthy G.K."/>
            <person name="Gryganskyi A."/>
            <person name="Culley D."/>
            <person name="Magnuson J.K."/>
            <person name="James T.Y."/>
            <person name="O'Malley M.A."/>
            <person name="Stajich J.E."/>
            <person name="Spatafora J.W."/>
            <person name="Visel A."/>
            <person name="Grigoriev I.V."/>
        </authorList>
    </citation>
    <scope>NUCLEOTIDE SEQUENCE [LARGE SCALE GENOMIC DNA]</scope>
    <source>
        <strain evidence="2 3">62-1032</strain>
    </source>
</reference>
<accession>A0A1Y2FXX2</accession>
<proteinExistence type="predicted"/>
<gene>
    <name evidence="2" type="ORF">BCR35DRAFT_262912</name>
</gene>
<name>A0A1Y2FXX2_9BASI</name>
<comment type="caution">
    <text evidence="2">The sequence shown here is derived from an EMBL/GenBank/DDBJ whole genome shotgun (WGS) entry which is preliminary data.</text>
</comment>
<protein>
    <submittedName>
        <fullName evidence="2">Uncharacterized protein</fullName>
    </submittedName>
</protein>
<dbReference type="InParanoid" id="A0A1Y2FXX2"/>
<feature type="non-terminal residue" evidence="2">
    <location>
        <position position="1"/>
    </location>
</feature>
<evidence type="ECO:0000313" key="2">
    <source>
        <dbReference type="EMBL" id="ORY88894.1"/>
    </source>
</evidence>
<keyword evidence="3" id="KW-1185">Reference proteome</keyword>
<dbReference type="AlphaFoldDB" id="A0A1Y2FXX2"/>
<organism evidence="2 3">
    <name type="scientific">Leucosporidium creatinivorum</name>
    <dbReference type="NCBI Taxonomy" id="106004"/>
    <lineage>
        <taxon>Eukaryota</taxon>
        <taxon>Fungi</taxon>
        <taxon>Dikarya</taxon>
        <taxon>Basidiomycota</taxon>
        <taxon>Pucciniomycotina</taxon>
        <taxon>Microbotryomycetes</taxon>
        <taxon>Leucosporidiales</taxon>
        <taxon>Leucosporidium</taxon>
    </lineage>
</organism>
<evidence type="ECO:0000313" key="3">
    <source>
        <dbReference type="Proteomes" id="UP000193467"/>
    </source>
</evidence>
<dbReference type="OrthoDB" id="2526823at2759"/>
<dbReference type="Proteomes" id="UP000193467">
    <property type="component" value="Unassembled WGS sequence"/>
</dbReference>
<dbReference type="EMBL" id="MCGR01000008">
    <property type="protein sequence ID" value="ORY88894.1"/>
    <property type="molecule type" value="Genomic_DNA"/>
</dbReference>
<feature type="region of interest" description="Disordered" evidence="1">
    <location>
        <begin position="228"/>
        <end position="253"/>
    </location>
</feature>
<sequence>WELATAVKYSGLEERDFLSEQLNELGDRVRDLKDDVIGLNSLGLNSFVWIVHEFTRLEELIVRQRDNPNPLTPEALSHLISSLFEKINTSLGSLLQALDRTIPTATRASDHSRLIFGAMKEEESNKQREKGELGWAQYLGGVAGAKGWKGHQLRRDLELTRESAASVVEIWKGLEGTRTSLLGYRSNVGHFKAGVIGFHISGIELSAEDEVRALRAIMGDFRSTLAEAKARGNRKPGQGMEDRTLPPASGEGA</sequence>
<evidence type="ECO:0000256" key="1">
    <source>
        <dbReference type="SAM" id="MobiDB-lite"/>
    </source>
</evidence>